<protein>
    <submittedName>
        <fullName evidence="2">Uncharacterized protein</fullName>
    </submittedName>
</protein>
<accession>A0ABQ9TMQ2</accession>
<dbReference type="EMBL" id="JASSZA010000020">
    <property type="protein sequence ID" value="KAK2086043.1"/>
    <property type="molecule type" value="Genomic_DNA"/>
</dbReference>
<evidence type="ECO:0000256" key="1">
    <source>
        <dbReference type="SAM" id="MobiDB-lite"/>
    </source>
</evidence>
<feature type="compositionally biased region" description="Polar residues" evidence="1">
    <location>
        <begin position="32"/>
        <end position="60"/>
    </location>
</feature>
<feature type="region of interest" description="Disordered" evidence="1">
    <location>
        <begin position="30"/>
        <end position="60"/>
    </location>
</feature>
<comment type="caution">
    <text evidence="2">The sequence shown here is derived from an EMBL/GenBank/DDBJ whole genome shotgun (WGS) entry which is preliminary data.</text>
</comment>
<evidence type="ECO:0000313" key="3">
    <source>
        <dbReference type="Proteomes" id="UP001266305"/>
    </source>
</evidence>
<dbReference type="Proteomes" id="UP001266305">
    <property type="component" value="Unassembled WGS sequence"/>
</dbReference>
<feature type="non-terminal residue" evidence="2">
    <location>
        <position position="60"/>
    </location>
</feature>
<keyword evidence="3" id="KW-1185">Reference proteome</keyword>
<feature type="non-terminal residue" evidence="2">
    <location>
        <position position="1"/>
    </location>
</feature>
<name>A0ABQ9TMQ2_SAGOE</name>
<proteinExistence type="predicted"/>
<reference evidence="2 3" key="1">
    <citation type="submission" date="2023-05" db="EMBL/GenBank/DDBJ databases">
        <title>B98-5 Cell Line De Novo Hybrid Assembly: An Optical Mapping Approach.</title>
        <authorList>
            <person name="Kananen K."/>
            <person name="Auerbach J.A."/>
            <person name="Kautto E."/>
            <person name="Blachly J.S."/>
        </authorList>
    </citation>
    <scope>NUCLEOTIDE SEQUENCE [LARGE SCALE GENOMIC DNA]</scope>
    <source>
        <strain evidence="2">B95-8</strain>
        <tissue evidence="2">Cell line</tissue>
    </source>
</reference>
<evidence type="ECO:0000313" key="2">
    <source>
        <dbReference type="EMBL" id="KAK2086043.1"/>
    </source>
</evidence>
<sequence>ENTGQDGDLLLTPGSADHWAVEGMNRKHSGILQGQNKNERSVSNLSLQDGESRMVPNTNT</sequence>
<gene>
    <name evidence="2" type="ORF">P7K49_035468</name>
</gene>
<organism evidence="2 3">
    <name type="scientific">Saguinus oedipus</name>
    <name type="common">Cotton-top tamarin</name>
    <name type="synonym">Oedipomidas oedipus</name>
    <dbReference type="NCBI Taxonomy" id="9490"/>
    <lineage>
        <taxon>Eukaryota</taxon>
        <taxon>Metazoa</taxon>
        <taxon>Chordata</taxon>
        <taxon>Craniata</taxon>
        <taxon>Vertebrata</taxon>
        <taxon>Euteleostomi</taxon>
        <taxon>Mammalia</taxon>
        <taxon>Eutheria</taxon>
        <taxon>Euarchontoglires</taxon>
        <taxon>Primates</taxon>
        <taxon>Haplorrhini</taxon>
        <taxon>Platyrrhini</taxon>
        <taxon>Cebidae</taxon>
        <taxon>Callitrichinae</taxon>
        <taxon>Saguinus</taxon>
    </lineage>
</organism>